<dbReference type="Pfam" id="PF13456">
    <property type="entry name" value="RVT_3"/>
    <property type="match status" value="1"/>
</dbReference>
<name>A0ABR2D9I9_9ROSI</name>
<dbReference type="InterPro" id="IPR012337">
    <property type="entry name" value="RNaseH-like_sf"/>
</dbReference>
<dbReference type="InterPro" id="IPR002156">
    <property type="entry name" value="RNaseH_domain"/>
</dbReference>
<dbReference type="InterPro" id="IPR052929">
    <property type="entry name" value="RNase_H-like_EbsB-rel"/>
</dbReference>
<evidence type="ECO:0000313" key="3">
    <source>
        <dbReference type="Proteomes" id="UP001472677"/>
    </source>
</evidence>
<protein>
    <recommendedName>
        <fullName evidence="1">RNase H type-1 domain-containing protein</fullName>
    </recommendedName>
</protein>
<sequence>MAHTSGDRLSALRHAPVWRKPAVGKVKINVDAAYCATTGAAPIGVIAMDDDGLVLSGLAKCFNGNYNVGLAKAMTFHEGIQLAINRNWTDAQVEGDAINTGNELANPTMDMSTIDVQTEYDRQTLRNFKDIKIMYVNRLANTVAHELAHHAIVLGTKIRFGMDSLNFIHDHVLKDAIND</sequence>
<keyword evidence="3" id="KW-1185">Reference proteome</keyword>
<feature type="domain" description="RNase H type-1" evidence="1">
    <location>
        <begin position="29"/>
        <end position="151"/>
    </location>
</feature>
<reference evidence="2 3" key="1">
    <citation type="journal article" date="2024" name="G3 (Bethesda)">
        <title>Genome assembly of Hibiscus sabdariffa L. provides insights into metabolisms of medicinal natural products.</title>
        <authorList>
            <person name="Kim T."/>
        </authorList>
    </citation>
    <scope>NUCLEOTIDE SEQUENCE [LARGE SCALE GENOMIC DNA]</scope>
    <source>
        <strain evidence="2">TK-2024</strain>
        <tissue evidence="2">Old leaves</tissue>
    </source>
</reference>
<accession>A0ABR2D9I9</accession>
<evidence type="ECO:0000313" key="2">
    <source>
        <dbReference type="EMBL" id="KAK8533059.1"/>
    </source>
</evidence>
<dbReference type="PANTHER" id="PTHR47074:SF61">
    <property type="entry name" value="RNASE H TYPE-1 DOMAIN-CONTAINING PROTEIN"/>
    <property type="match status" value="1"/>
</dbReference>
<dbReference type="PANTHER" id="PTHR47074">
    <property type="entry name" value="BNAC02G40300D PROTEIN"/>
    <property type="match status" value="1"/>
</dbReference>
<dbReference type="SUPFAM" id="SSF53098">
    <property type="entry name" value="Ribonuclease H-like"/>
    <property type="match status" value="1"/>
</dbReference>
<dbReference type="Gene3D" id="3.30.420.10">
    <property type="entry name" value="Ribonuclease H-like superfamily/Ribonuclease H"/>
    <property type="match status" value="1"/>
</dbReference>
<proteinExistence type="predicted"/>
<dbReference type="InterPro" id="IPR036397">
    <property type="entry name" value="RNaseH_sf"/>
</dbReference>
<evidence type="ECO:0000259" key="1">
    <source>
        <dbReference type="Pfam" id="PF13456"/>
    </source>
</evidence>
<gene>
    <name evidence="2" type="ORF">V6N12_076340</name>
</gene>
<dbReference type="InterPro" id="IPR044730">
    <property type="entry name" value="RNase_H-like_dom_plant"/>
</dbReference>
<comment type="caution">
    <text evidence="2">The sequence shown here is derived from an EMBL/GenBank/DDBJ whole genome shotgun (WGS) entry which is preliminary data.</text>
</comment>
<organism evidence="2 3">
    <name type="scientific">Hibiscus sabdariffa</name>
    <name type="common">roselle</name>
    <dbReference type="NCBI Taxonomy" id="183260"/>
    <lineage>
        <taxon>Eukaryota</taxon>
        <taxon>Viridiplantae</taxon>
        <taxon>Streptophyta</taxon>
        <taxon>Embryophyta</taxon>
        <taxon>Tracheophyta</taxon>
        <taxon>Spermatophyta</taxon>
        <taxon>Magnoliopsida</taxon>
        <taxon>eudicotyledons</taxon>
        <taxon>Gunneridae</taxon>
        <taxon>Pentapetalae</taxon>
        <taxon>rosids</taxon>
        <taxon>malvids</taxon>
        <taxon>Malvales</taxon>
        <taxon>Malvaceae</taxon>
        <taxon>Malvoideae</taxon>
        <taxon>Hibiscus</taxon>
    </lineage>
</organism>
<dbReference type="EMBL" id="JBBPBM010000033">
    <property type="protein sequence ID" value="KAK8533059.1"/>
    <property type="molecule type" value="Genomic_DNA"/>
</dbReference>
<dbReference type="CDD" id="cd06222">
    <property type="entry name" value="RNase_H_like"/>
    <property type="match status" value="1"/>
</dbReference>
<dbReference type="Proteomes" id="UP001472677">
    <property type="component" value="Unassembled WGS sequence"/>
</dbReference>